<dbReference type="InterPro" id="IPR013830">
    <property type="entry name" value="SGNH_hydro"/>
</dbReference>
<evidence type="ECO:0000259" key="1">
    <source>
        <dbReference type="Pfam" id="PF13472"/>
    </source>
</evidence>
<dbReference type="AlphaFoldDB" id="H3NNZ8"/>
<dbReference type="RefSeq" id="WP_005398556.1">
    <property type="nucleotide sequence ID" value="NZ_JH601088.1"/>
</dbReference>
<evidence type="ECO:0000313" key="2">
    <source>
        <dbReference type="EMBL" id="EHR34123.1"/>
    </source>
</evidence>
<dbReference type="Gene3D" id="3.40.50.1110">
    <property type="entry name" value="SGNH hydrolase"/>
    <property type="match status" value="1"/>
</dbReference>
<accession>H3NNZ8</accession>
<dbReference type="CDD" id="cd00229">
    <property type="entry name" value="SGNH_hydrolase"/>
    <property type="match status" value="1"/>
</dbReference>
<dbReference type="Pfam" id="PF13472">
    <property type="entry name" value="Lipase_GDSL_2"/>
    <property type="match status" value="1"/>
</dbReference>
<dbReference type="InterPro" id="IPR036514">
    <property type="entry name" value="SGNH_hydro_sf"/>
</dbReference>
<name>H3NNZ8_9FIRM</name>
<dbReference type="Proteomes" id="UP000004191">
    <property type="component" value="Unassembled WGS sequence"/>
</dbReference>
<evidence type="ECO:0000313" key="3">
    <source>
        <dbReference type="Proteomes" id="UP000004191"/>
    </source>
</evidence>
<dbReference type="STRING" id="883114.HMPREF9709_01059"/>
<reference evidence="2 3" key="1">
    <citation type="submission" date="2012-01" db="EMBL/GenBank/DDBJ databases">
        <title>The Genome Sequence of Helcococcus kunzii ATCC 51366.</title>
        <authorList>
            <consortium name="The Broad Institute Genome Sequencing Platform"/>
            <person name="Earl A."/>
            <person name="Ward D."/>
            <person name="Feldgarden M."/>
            <person name="Gevers D."/>
            <person name="Huys G."/>
            <person name="Young S.K."/>
            <person name="Zeng Q."/>
            <person name="Gargeya S."/>
            <person name="Fitzgerald M."/>
            <person name="Haas B."/>
            <person name="Abouelleil A."/>
            <person name="Alvarado L."/>
            <person name="Arachchi H.M."/>
            <person name="Berlin A."/>
            <person name="Chapman S.B."/>
            <person name="Gearin G."/>
            <person name="Goldberg J."/>
            <person name="Griggs A."/>
            <person name="Gujja S."/>
            <person name="Hansen M."/>
            <person name="Heiman D."/>
            <person name="Howarth C."/>
            <person name="Larimer J."/>
            <person name="Lui A."/>
            <person name="MacDonald P.J.P."/>
            <person name="McCowen C."/>
            <person name="Montmayeur A."/>
            <person name="Murphy C."/>
            <person name="Neiman D."/>
            <person name="Pearson M."/>
            <person name="Priest M."/>
            <person name="Roberts A."/>
            <person name="Saif S."/>
            <person name="Shea T."/>
            <person name="Sisk P."/>
            <person name="Stolte C."/>
            <person name="Sykes S."/>
            <person name="Wortman J."/>
            <person name="Nusbaum C."/>
            <person name="Birren B."/>
        </authorList>
    </citation>
    <scope>NUCLEOTIDE SEQUENCE [LARGE SCALE GENOMIC DNA]</scope>
    <source>
        <strain evidence="2 3">ATCC 51366</strain>
    </source>
</reference>
<dbReference type="GeneID" id="96999050"/>
<comment type="caution">
    <text evidence="2">The sequence shown here is derived from an EMBL/GenBank/DDBJ whole genome shotgun (WGS) entry which is preliminary data.</text>
</comment>
<gene>
    <name evidence="2" type="ORF">HMPREF9709_01059</name>
</gene>
<dbReference type="SUPFAM" id="SSF52266">
    <property type="entry name" value="SGNH hydrolase"/>
    <property type="match status" value="1"/>
</dbReference>
<protein>
    <recommendedName>
        <fullName evidence="1">SGNH hydrolase-type esterase domain-containing protein</fullName>
    </recommendedName>
</protein>
<proteinExistence type="predicted"/>
<feature type="domain" description="SGNH hydrolase-type esterase" evidence="1">
    <location>
        <begin position="5"/>
        <end position="193"/>
    </location>
</feature>
<organism evidence="2 3">
    <name type="scientific">Helcococcus kunzii ATCC 51366</name>
    <dbReference type="NCBI Taxonomy" id="883114"/>
    <lineage>
        <taxon>Bacteria</taxon>
        <taxon>Bacillati</taxon>
        <taxon>Bacillota</taxon>
        <taxon>Tissierellia</taxon>
        <taxon>Tissierellales</taxon>
        <taxon>Peptoniphilaceae</taxon>
        <taxon>Helcococcus</taxon>
    </lineage>
</organism>
<dbReference type="EMBL" id="AGEI01000021">
    <property type="protein sequence ID" value="EHR34123.1"/>
    <property type="molecule type" value="Genomic_DNA"/>
</dbReference>
<dbReference type="HOGENOM" id="CLU_1341712_0_0_9"/>
<sequence>MKITVIGDSITEYNYRAKKNWVMYLDDINDTKIQNLGISGTGFAKKDPYINRIGLINGDVELIGVAVSFNDLNIELPIGEIDDFEEKSLMGYLNRFVAKLLEIHSDKKIIFYVQNVWSMYRPGKSRSDEYISKVEQVCQRKNIDFYTEMYYEDKDLRPWEWENRLLYFTSDNEELGDTGLVDDVHPNSEGHRVIAKKLRKYFGI</sequence>
<keyword evidence="3" id="KW-1185">Reference proteome</keyword>